<protein>
    <submittedName>
        <fullName evidence="1">Uncharacterized protein</fullName>
    </submittedName>
</protein>
<proteinExistence type="predicted"/>
<dbReference type="Proteomes" id="UP000605568">
    <property type="component" value="Unassembled WGS sequence"/>
</dbReference>
<dbReference type="EMBL" id="BNAR01000004">
    <property type="protein sequence ID" value="GHH40241.1"/>
    <property type="molecule type" value="Genomic_DNA"/>
</dbReference>
<evidence type="ECO:0000313" key="1">
    <source>
        <dbReference type="EMBL" id="GHH40241.1"/>
    </source>
</evidence>
<accession>A0ABQ3MEY0</accession>
<dbReference type="RefSeq" id="WP_191298821.1">
    <property type="nucleotide sequence ID" value="NZ_BNAR01000004.1"/>
</dbReference>
<name>A0ABQ3MEY0_9PSEU</name>
<evidence type="ECO:0000313" key="2">
    <source>
        <dbReference type="Proteomes" id="UP000605568"/>
    </source>
</evidence>
<keyword evidence="2" id="KW-1185">Reference proteome</keyword>
<organism evidence="1 2">
    <name type="scientific">Lentzea cavernae</name>
    <dbReference type="NCBI Taxonomy" id="2020703"/>
    <lineage>
        <taxon>Bacteria</taxon>
        <taxon>Bacillati</taxon>
        <taxon>Actinomycetota</taxon>
        <taxon>Actinomycetes</taxon>
        <taxon>Pseudonocardiales</taxon>
        <taxon>Pseudonocardiaceae</taxon>
        <taxon>Lentzea</taxon>
    </lineage>
</organism>
<gene>
    <name evidence="1" type="ORF">GCM10017774_33310</name>
</gene>
<comment type="caution">
    <text evidence="1">The sequence shown here is derived from an EMBL/GenBank/DDBJ whole genome shotgun (WGS) entry which is preliminary data.</text>
</comment>
<sequence length="192" mass="21511">MRVTTDHDDLLSAPLGREAQELLDPHHHRASVHLGDRLVVDPDQVLENVAMAMERLDLDISTPVSIEEDVVSLEEMVAMVDHFDKGPALVAHTLNTAARVMNARYPAELVRHPLPPDCDLRRLFHADVDERSQDVARAVFNQRLAEDSDVRESQVAVDLDGLSSEQRIEVFMAVFFLYGTKVGALQNRTGIR</sequence>
<reference evidence="2" key="1">
    <citation type="journal article" date="2019" name="Int. J. Syst. Evol. Microbiol.">
        <title>The Global Catalogue of Microorganisms (GCM) 10K type strain sequencing project: providing services to taxonomists for standard genome sequencing and annotation.</title>
        <authorList>
            <consortium name="The Broad Institute Genomics Platform"/>
            <consortium name="The Broad Institute Genome Sequencing Center for Infectious Disease"/>
            <person name="Wu L."/>
            <person name="Ma J."/>
        </authorList>
    </citation>
    <scope>NUCLEOTIDE SEQUENCE [LARGE SCALE GENOMIC DNA]</scope>
    <source>
        <strain evidence="2">CGMCC 4.7367</strain>
    </source>
</reference>